<comment type="caution">
    <text evidence="11">The sequence shown here is derived from an EMBL/GenBank/DDBJ whole genome shotgun (WGS) entry which is preliminary data.</text>
</comment>
<dbReference type="Pfam" id="PF00009">
    <property type="entry name" value="GTP_EFTU"/>
    <property type="match status" value="1"/>
</dbReference>
<dbReference type="PRINTS" id="PR00315">
    <property type="entry name" value="ELONGATNFCT"/>
</dbReference>
<dbReference type="Gene3D" id="3.30.70.240">
    <property type="match status" value="1"/>
</dbReference>
<evidence type="ECO:0000256" key="6">
    <source>
        <dbReference type="ARBA" id="ARBA00023128"/>
    </source>
</evidence>
<evidence type="ECO:0000256" key="1">
    <source>
        <dbReference type="ARBA" id="ARBA00005454"/>
    </source>
</evidence>
<protein>
    <recommendedName>
        <fullName evidence="10">Tr-type G domain-containing protein</fullName>
    </recommendedName>
</protein>
<keyword evidence="6 9" id="KW-0496">Mitochondrion</keyword>
<dbReference type="GO" id="GO:0005759">
    <property type="term" value="C:mitochondrial matrix"/>
    <property type="evidence" value="ECO:0007669"/>
    <property type="project" value="UniProtKB-UniRule"/>
</dbReference>
<reference evidence="11" key="1">
    <citation type="submission" date="2023-03" db="EMBL/GenBank/DDBJ databases">
        <title>Near-Complete genome sequence of Lipomyces tetrasporous NRRL Y-64009, an oleaginous yeast capable of growing on lignocellulosic hydrolysates.</title>
        <authorList>
            <consortium name="Lawrence Berkeley National Laboratory"/>
            <person name="Jagtap S.S."/>
            <person name="Liu J.-J."/>
            <person name="Walukiewicz H.E."/>
            <person name="Pangilinan J."/>
            <person name="Lipzen A."/>
            <person name="Ahrendt S."/>
            <person name="Koriabine M."/>
            <person name="Cobaugh K."/>
            <person name="Salamov A."/>
            <person name="Yoshinaga Y."/>
            <person name="Ng V."/>
            <person name="Daum C."/>
            <person name="Grigoriev I.V."/>
            <person name="Slininger P.J."/>
            <person name="Dien B.S."/>
            <person name="Jin Y.-S."/>
            <person name="Rao C.V."/>
        </authorList>
    </citation>
    <scope>NUCLEOTIDE SEQUENCE</scope>
    <source>
        <strain evidence="11">NRRL Y-64009</strain>
    </source>
</reference>
<dbReference type="FunFam" id="3.40.50.300:FF:000078">
    <property type="entry name" value="Elongation factor 4"/>
    <property type="match status" value="1"/>
</dbReference>
<dbReference type="CDD" id="cd03709">
    <property type="entry name" value="lepA_C"/>
    <property type="match status" value="1"/>
</dbReference>
<dbReference type="GO" id="GO:0006412">
    <property type="term" value="P:translation"/>
    <property type="evidence" value="ECO:0007669"/>
    <property type="project" value="UniProtKB-KW"/>
</dbReference>
<dbReference type="PROSITE" id="PS51722">
    <property type="entry name" value="G_TR_2"/>
    <property type="match status" value="1"/>
</dbReference>
<dbReference type="PROSITE" id="PS00301">
    <property type="entry name" value="G_TR_1"/>
    <property type="match status" value="1"/>
</dbReference>
<dbReference type="Pfam" id="PF06421">
    <property type="entry name" value="LepA_C"/>
    <property type="match status" value="1"/>
</dbReference>
<evidence type="ECO:0000259" key="10">
    <source>
        <dbReference type="PROSITE" id="PS51722"/>
    </source>
</evidence>
<comment type="catalytic activity">
    <reaction evidence="9">
        <text>GTP + H2O = GDP + phosphate + H(+)</text>
        <dbReference type="Rhea" id="RHEA:19669"/>
        <dbReference type="ChEBI" id="CHEBI:15377"/>
        <dbReference type="ChEBI" id="CHEBI:15378"/>
        <dbReference type="ChEBI" id="CHEBI:37565"/>
        <dbReference type="ChEBI" id="CHEBI:43474"/>
        <dbReference type="ChEBI" id="CHEBI:58189"/>
        <dbReference type="EC" id="3.6.5.n1"/>
    </reaction>
</comment>
<evidence type="ECO:0000256" key="3">
    <source>
        <dbReference type="ARBA" id="ARBA00022792"/>
    </source>
</evidence>
<feature type="binding site" evidence="9">
    <location>
        <begin position="98"/>
        <end position="105"/>
    </location>
    <ligand>
        <name>GTP</name>
        <dbReference type="ChEBI" id="CHEBI:37565"/>
    </ligand>
</feature>
<comment type="subcellular location">
    <subcellularLocation>
        <location evidence="9">Mitochondrion inner membrane</location>
        <topology evidence="9">Peripheral membrane protein</topology>
        <orientation evidence="9">Matrix side</orientation>
    </subcellularLocation>
</comment>
<dbReference type="Gene3D" id="2.40.30.10">
    <property type="entry name" value="Translation factors"/>
    <property type="match status" value="1"/>
</dbReference>
<dbReference type="RefSeq" id="XP_056046277.1">
    <property type="nucleotide sequence ID" value="XM_056186696.1"/>
</dbReference>
<dbReference type="PANTHER" id="PTHR43512:SF7">
    <property type="entry name" value="TRANSLATION FACTOR GUF1, MITOCHONDRIAL"/>
    <property type="match status" value="1"/>
</dbReference>
<evidence type="ECO:0000256" key="2">
    <source>
        <dbReference type="ARBA" id="ARBA00022741"/>
    </source>
</evidence>
<dbReference type="CDD" id="cd03699">
    <property type="entry name" value="EF4_II"/>
    <property type="match status" value="1"/>
</dbReference>
<accession>A0AAD7QZR2</accession>
<dbReference type="Gene3D" id="3.40.50.300">
    <property type="entry name" value="P-loop containing nucleotide triphosphate hydrolases"/>
    <property type="match status" value="1"/>
</dbReference>
<dbReference type="NCBIfam" id="TIGR01393">
    <property type="entry name" value="lepA"/>
    <property type="match status" value="1"/>
</dbReference>
<evidence type="ECO:0000313" key="11">
    <source>
        <dbReference type="EMBL" id="KAJ8102827.1"/>
    </source>
</evidence>
<feature type="binding site" evidence="9">
    <location>
        <begin position="162"/>
        <end position="166"/>
    </location>
    <ligand>
        <name>GTP</name>
        <dbReference type="ChEBI" id="CHEBI:37565"/>
    </ligand>
</feature>
<dbReference type="AlphaFoldDB" id="A0AAD7QZR2"/>
<dbReference type="FunFam" id="3.30.70.2570:FF:000001">
    <property type="entry name" value="Translation factor GUF1, mitochondrial"/>
    <property type="match status" value="1"/>
</dbReference>
<keyword evidence="3 9" id="KW-0999">Mitochondrion inner membrane</keyword>
<dbReference type="InterPro" id="IPR000640">
    <property type="entry name" value="EFG_V-like"/>
</dbReference>
<organism evidence="11 12">
    <name type="scientific">Lipomyces tetrasporus</name>
    <dbReference type="NCBI Taxonomy" id="54092"/>
    <lineage>
        <taxon>Eukaryota</taxon>
        <taxon>Fungi</taxon>
        <taxon>Dikarya</taxon>
        <taxon>Ascomycota</taxon>
        <taxon>Saccharomycotina</taxon>
        <taxon>Lipomycetes</taxon>
        <taxon>Lipomycetales</taxon>
        <taxon>Lipomycetaceae</taxon>
        <taxon>Lipomyces</taxon>
    </lineage>
</organism>
<dbReference type="GO" id="GO:0005743">
    <property type="term" value="C:mitochondrial inner membrane"/>
    <property type="evidence" value="ECO:0007669"/>
    <property type="project" value="UniProtKB-SubCell"/>
</dbReference>
<dbReference type="FunFam" id="3.30.70.240:FF:000007">
    <property type="entry name" value="Translation factor GUF1, mitochondrial"/>
    <property type="match status" value="1"/>
</dbReference>
<dbReference type="InterPro" id="IPR031157">
    <property type="entry name" value="G_TR_CS"/>
</dbReference>
<dbReference type="GO" id="GO:0045727">
    <property type="term" value="P:positive regulation of translation"/>
    <property type="evidence" value="ECO:0007669"/>
    <property type="project" value="UniProtKB-UniRule"/>
</dbReference>
<name>A0AAD7QZR2_9ASCO</name>
<keyword evidence="5 9" id="KW-0648">Protein biosynthesis</keyword>
<keyword evidence="2 9" id="KW-0547">Nucleotide-binding</keyword>
<evidence type="ECO:0000256" key="5">
    <source>
        <dbReference type="ARBA" id="ARBA00022917"/>
    </source>
</evidence>
<dbReference type="CDD" id="cd01890">
    <property type="entry name" value="LepA"/>
    <property type="match status" value="1"/>
</dbReference>
<dbReference type="InterPro" id="IPR000795">
    <property type="entry name" value="T_Tr_GTP-bd_dom"/>
</dbReference>
<dbReference type="InterPro" id="IPR006297">
    <property type="entry name" value="EF-4"/>
</dbReference>
<evidence type="ECO:0000256" key="7">
    <source>
        <dbReference type="ARBA" id="ARBA00023134"/>
    </source>
</evidence>
<dbReference type="InterPro" id="IPR004161">
    <property type="entry name" value="EFTu-like_2"/>
</dbReference>
<dbReference type="Pfam" id="PF00679">
    <property type="entry name" value="EFG_C"/>
    <property type="match status" value="1"/>
</dbReference>
<dbReference type="SUPFAM" id="SSF52540">
    <property type="entry name" value="P-loop containing nucleoside triphosphate hydrolases"/>
    <property type="match status" value="1"/>
</dbReference>
<dbReference type="FunFam" id="2.40.30.10:FF:000015">
    <property type="entry name" value="Translation factor GUF1, mitochondrial"/>
    <property type="match status" value="1"/>
</dbReference>
<dbReference type="InterPro" id="IPR027417">
    <property type="entry name" value="P-loop_NTPase"/>
</dbReference>
<dbReference type="InterPro" id="IPR038363">
    <property type="entry name" value="LepA_C_sf"/>
</dbReference>
<keyword evidence="12" id="KW-1185">Reference proteome</keyword>
<dbReference type="HAMAP" id="MF_00071">
    <property type="entry name" value="LepA"/>
    <property type="match status" value="1"/>
</dbReference>
<dbReference type="InterPro" id="IPR009000">
    <property type="entry name" value="Transl_B-barrel_sf"/>
</dbReference>
<evidence type="ECO:0000313" key="12">
    <source>
        <dbReference type="Proteomes" id="UP001217417"/>
    </source>
</evidence>
<dbReference type="PANTHER" id="PTHR43512">
    <property type="entry name" value="TRANSLATION FACTOR GUF1-RELATED"/>
    <property type="match status" value="1"/>
</dbReference>
<comment type="similarity">
    <text evidence="9">Belongs to the GTP-binding elongation factor family. LepA subfamily.</text>
</comment>
<dbReference type="NCBIfam" id="TIGR00231">
    <property type="entry name" value="small_GTP"/>
    <property type="match status" value="1"/>
</dbReference>
<feature type="domain" description="Tr-type G" evidence="10">
    <location>
        <begin position="89"/>
        <end position="269"/>
    </location>
</feature>
<dbReference type="FunFam" id="3.30.70.870:FF:000004">
    <property type="entry name" value="Translation factor GUF1, mitochondrial"/>
    <property type="match status" value="1"/>
</dbReference>
<dbReference type="GO" id="GO:0003924">
    <property type="term" value="F:GTPase activity"/>
    <property type="evidence" value="ECO:0007669"/>
    <property type="project" value="UniProtKB-UniRule"/>
</dbReference>
<dbReference type="InterPro" id="IPR013842">
    <property type="entry name" value="LepA_CTD"/>
</dbReference>
<evidence type="ECO:0000256" key="8">
    <source>
        <dbReference type="ARBA" id="ARBA00023136"/>
    </source>
</evidence>
<comment type="function">
    <text evidence="9">Promotes mitochondrial protein synthesis. May act as a fidelity factor of the translation reaction, by catalyzing a one-codon backward translocation of tRNAs on improperly translocated ribosomes. Binds to mitochondrial ribosomes in a GTP-dependent manner.</text>
</comment>
<dbReference type="Gene3D" id="3.30.70.2570">
    <property type="entry name" value="Elongation factor 4, C-terminal domain"/>
    <property type="match status" value="1"/>
</dbReference>
<dbReference type="InterPro" id="IPR035647">
    <property type="entry name" value="EFG_III/V"/>
</dbReference>
<keyword evidence="8 9" id="KW-0472">Membrane</keyword>
<feature type="binding site" evidence="9">
    <location>
        <begin position="216"/>
        <end position="219"/>
    </location>
    <ligand>
        <name>GTP</name>
        <dbReference type="ChEBI" id="CHEBI:37565"/>
    </ligand>
</feature>
<dbReference type="Pfam" id="PF03144">
    <property type="entry name" value="GTP_EFTU_D2"/>
    <property type="match status" value="1"/>
</dbReference>
<dbReference type="GO" id="GO:0097177">
    <property type="term" value="F:mitochondrial ribosome binding"/>
    <property type="evidence" value="ECO:0007669"/>
    <property type="project" value="TreeGrafter"/>
</dbReference>
<dbReference type="GO" id="GO:0005525">
    <property type="term" value="F:GTP binding"/>
    <property type="evidence" value="ECO:0007669"/>
    <property type="project" value="UniProtKB-UniRule"/>
</dbReference>
<gene>
    <name evidence="11" type="ORF">POJ06DRAFT_245752</name>
</gene>
<sequence length="688" mass="77278">MISWPYRNLPSLARAVRSAWRAGRYICVNCELRCVIQGRQLLGGNVVRQPRIQFRPQQIFGRDGARGYATINNDIDSELAERIDRIPISRYRNFSIVAHVDHGKSTLSDRLLELTETIPRGSVGQFLDRLDVERERGITVKAQTCTMIYEYNGEDYLLHLVDTPGHVDFRAEVSRSYATCGGALLLIDASQGVQAQTVANFFLAYSLGLELIPIINKIDLDHSNIPRALEQIETMFELDSDTAIPVSAKHGTNVDKILPAVVERIPSPANSIEKPLRCLLVDSWFDTYLGVILLISVVDGVLKRGDKVISAHSRKRYEVKDVGIFHPDRKPMSHLKSGQVGYAVLGMKEISEALVGDTIMHSGNEVEALPGFEEPQPMVFFGAFPADGIEFQTLDERINQLVLNDRSVSIQRENSNALGQGWRIGFLGTLHASVFQDRLQKEYGASLIITAPTVPYKVLWKDGSETMIRNPDDFPDPAVQKTKVKDLQEPFVKAIISFPQEYLGDVIEICENNRGTQVDMTFLSQGNQVLLQYLIPTSHLVDDFFGKLKGLTKGYATLDYEDAGYQSAQLVKMQLLVNGNSVDALAQVMHRSLAEKRGREWVKRFKKFLRAQLFETVIQAAIGSKILARETIAARRKDVLAKLHASDITRRQKLLRNQKEGKKNLRMIGKVTIPQEAYQGFLSRTEPN</sequence>
<keyword evidence="4 9" id="KW-0378">Hydrolase</keyword>
<dbReference type="InterPro" id="IPR005225">
    <property type="entry name" value="Small_GTP-bd"/>
</dbReference>
<dbReference type="SUPFAM" id="SSF54980">
    <property type="entry name" value="EF-G C-terminal domain-like"/>
    <property type="match status" value="2"/>
</dbReference>
<proteinExistence type="inferred from homology"/>
<evidence type="ECO:0000256" key="9">
    <source>
        <dbReference type="HAMAP-Rule" id="MF_03137"/>
    </source>
</evidence>
<dbReference type="Gene3D" id="3.30.70.870">
    <property type="entry name" value="Elongation Factor G (Translational Gtpase), domain 3"/>
    <property type="match status" value="1"/>
</dbReference>
<dbReference type="InterPro" id="IPR035654">
    <property type="entry name" value="LepA_IV"/>
</dbReference>
<comment type="similarity">
    <text evidence="1">Belongs to the TRAFAC class translation factor GTPase superfamily. Classic translation factor GTPase family. LepA subfamily.</text>
</comment>
<dbReference type="GeneID" id="80881862"/>
<evidence type="ECO:0000256" key="4">
    <source>
        <dbReference type="ARBA" id="ARBA00022801"/>
    </source>
</evidence>
<dbReference type="Proteomes" id="UP001217417">
    <property type="component" value="Unassembled WGS sequence"/>
</dbReference>
<dbReference type="EMBL" id="JARPMG010000002">
    <property type="protein sequence ID" value="KAJ8102827.1"/>
    <property type="molecule type" value="Genomic_DNA"/>
</dbReference>
<keyword evidence="7 9" id="KW-0342">GTP-binding</keyword>
<dbReference type="SUPFAM" id="SSF50447">
    <property type="entry name" value="Translation proteins"/>
    <property type="match status" value="1"/>
</dbReference>